<keyword evidence="7" id="KW-1133">Transmembrane helix</keyword>
<dbReference type="AlphaFoldDB" id="A0AA36GW29"/>
<keyword evidence="4 6" id="KW-0862">Zinc</keyword>
<keyword evidence="5 6" id="KW-0482">Metalloprotease</keyword>
<sequence>VAIKKLAASVDFPLTKLYVVYGSKRSAHSIAYMYGFWNNKRIVLYDTLLSGEGKEKVIKECAEAADEMNDKDKARAMSNDEVVAVLGHELRHWALWHTMINPIIAELNILLMLTVFAYFYRWKLLFQ</sequence>
<evidence type="ECO:0000256" key="5">
    <source>
        <dbReference type="ARBA" id="ARBA00023049"/>
    </source>
</evidence>
<comment type="cofactor">
    <cofactor evidence="6">
        <name>Zn(2+)</name>
        <dbReference type="ChEBI" id="CHEBI:29105"/>
    </cofactor>
    <text evidence="6">Binds 1 zinc ion per subunit.</text>
</comment>
<evidence type="ECO:0000256" key="2">
    <source>
        <dbReference type="ARBA" id="ARBA00022723"/>
    </source>
</evidence>
<dbReference type="EMBL" id="CATQJL010000223">
    <property type="protein sequence ID" value="CAJ0599247.1"/>
    <property type="molecule type" value="Genomic_DNA"/>
</dbReference>
<evidence type="ECO:0000313" key="9">
    <source>
        <dbReference type="EMBL" id="CAJ0599247.1"/>
    </source>
</evidence>
<keyword evidence="2" id="KW-0479">Metal-binding</keyword>
<organism evidence="9 10">
    <name type="scientific">Cylicocyclus nassatus</name>
    <name type="common">Nematode worm</name>
    <dbReference type="NCBI Taxonomy" id="53992"/>
    <lineage>
        <taxon>Eukaryota</taxon>
        <taxon>Metazoa</taxon>
        <taxon>Ecdysozoa</taxon>
        <taxon>Nematoda</taxon>
        <taxon>Chromadorea</taxon>
        <taxon>Rhabditida</taxon>
        <taxon>Rhabditina</taxon>
        <taxon>Rhabditomorpha</taxon>
        <taxon>Strongyloidea</taxon>
        <taxon>Strongylidae</taxon>
        <taxon>Cylicocyclus</taxon>
    </lineage>
</organism>
<dbReference type="Pfam" id="PF01435">
    <property type="entry name" value="Peptidase_M48"/>
    <property type="match status" value="1"/>
</dbReference>
<keyword evidence="7" id="KW-0812">Transmembrane</keyword>
<keyword evidence="7" id="KW-0472">Membrane</keyword>
<evidence type="ECO:0000313" key="10">
    <source>
        <dbReference type="Proteomes" id="UP001176961"/>
    </source>
</evidence>
<feature type="transmembrane region" description="Helical" evidence="7">
    <location>
        <begin position="99"/>
        <end position="120"/>
    </location>
</feature>
<evidence type="ECO:0000256" key="6">
    <source>
        <dbReference type="RuleBase" id="RU003983"/>
    </source>
</evidence>
<keyword evidence="3 6" id="KW-0378">Hydrolase</keyword>
<evidence type="ECO:0000256" key="1">
    <source>
        <dbReference type="ARBA" id="ARBA00022670"/>
    </source>
</evidence>
<comment type="similarity">
    <text evidence="6">Belongs to the peptidase M48 family.</text>
</comment>
<feature type="domain" description="Peptidase M48" evidence="8">
    <location>
        <begin position="3"/>
        <end position="118"/>
    </location>
</feature>
<evidence type="ECO:0000256" key="7">
    <source>
        <dbReference type="SAM" id="Phobius"/>
    </source>
</evidence>
<protein>
    <recommendedName>
        <fullName evidence="8">Peptidase M48 domain-containing protein</fullName>
    </recommendedName>
</protein>
<keyword evidence="1 6" id="KW-0645">Protease</keyword>
<name>A0AA36GW29_CYLNA</name>
<feature type="non-terminal residue" evidence="9">
    <location>
        <position position="1"/>
    </location>
</feature>
<dbReference type="GO" id="GO:0004222">
    <property type="term" value="F:metalloendopeptidase activity"/>
    <property type="evidence" value="ECO:0007669"/>
    <property type="project" value="InterPro"/>
</dbReference>
<evidence type="ECO:0000256" key="3">
    <source>
        <dbReference type="ARBA" id="ARBA00022801"/>
    </source>
</evidence>
<dbReference type="PANTHER" id="PTHR10120">
    <property type="entry name" value="CAAX PRENYL PROTEASE 1"/>
    <property type="match status" value="1"/>
</dbReference>
<comment type="caution">
    <text evidence="9">The sequence shown here is derived from an EMBL/GenBank/DDBJ whole genome shotgun (WGS) entry which is preliminary data.</text>
</comment>
<accession>A0AA36GW29</accession>
<dbReference type="GO" id="GO:0046872">
    <property type="term" value="F:metal ion binding"/>
    <property type="evidence" value="ECO:0007669"/>
    <property type="project" value="UniProtKB-KW"/>
</dbReference>
<evidence type="ECO:0000256" key="4">
    <source>
        <dbReference type="ARBA" id="ARBA00022833"/>
    </source>
</evidence>
<keyword evidence="10" id="KW-1185">Reference proteome</keyword>
<dbReference type="GO" id="GO:0006508">
    <property type="term" value="P:proteolysis"/>
    <property type="evidence" value="ECO:0007669"/>
    <property type="project" value="UniProtKB-KW"/>
</dbReference>
<dbReference type="Gene3D" id="3.30.2010.10">
    <property type="entry name" value="Metalloproteases ('zincins'), catalytic domain"/>
    <property type="match status" value="1"/>
</dbReference>
<proteinExistence type="inferred from homology"/>
<feature type="non-terminal residue" evidence="9">
    <location>
        <position position="127"/>
    </location>
</feature>
<dbReference type="Proteomes" id="UP001176961">
    <property type="component" value="Unassembled WGS sequence"/>
</dbReference>
<dbReference type="InterPro" id="IPR001915">
    <property type="entry name" value="Peptidase_M48"/>
</dbReference>
<reference evidence="9" key="1">
    <citation type="submission" date="2023-07" db="EMBL/GenBank/DDBJ databases">
        <authorList>
            <consortium name="CYATHOMIX"/>
        </authorList>
    </citation>
    <scope>NUCLEOTIDE SEQUENCE</scope>
    <source>
        <strain evidence="9">N/A</strain>
    </source>
</reference>
<gene>
    <name evidence="9" type="ORF">CYNAS_LOCUS11230</name>
</gene>
<evidence type="ECO:0000259" key="8">
    <source>
        <dbReference type="Pfam" id="PF01435"/>
    </source>
</evidence>